<comment type="similarity">
    <text evidence="1">Belongs to the bZIP family. CNC subfamily.</text>
</comment>
<keyword evidence="5" id="KW-0804">Transcription</keyword>
<dbReference type="Proteomes" id="UP001066276">
    <property type="component" value="Chromosome 4_2"/>
</dbReference>
<dbReference type="PROSITE" id="PS50217">
    <property type="entry name" value="BZIP"/>
    <property type="match status" value="1"/>
</dbReference>
<accession>A0AAV7S430</accession>
<dbReference type="SMART" id="SM00338">
    <property type="entry name" value="BRLZ"/>
    <property type="match status" value="1"/>
</dbReference>
<gene>
    <name evidence="10" type="ORF">NDU88_000261</name>
</gene>
<comment type="caution">
    <text evidence="10">The sequence shown here is derived from an EMBL/GenBank/DDBJ whole genome shotgun (WGS) entry which is preliminary data.</text>
</comment>
<dbReference type="Pfam" id="PF03131">
    <property type="entry name" value="bZIP_Maf"/>
    <property type="match status" value="1"/>
</dbReference>
<evidence type="ECO:0000256" key="7">
    <source>
        <dbReference type="SAM" id="Coils"/>
    </source>
</evidence>
<feature type="coiled-coil region" evidence="7">
    <location>
        <begin position="465"/>
        <end position="499"/>
    </location>
</feature>
<dbReference type="EMBL" id="JANPWB010000008">
    <property type="protein sequence ID" value="KAJ1159756.1"/>
    <property type="molecule type" value="Genomic_DNA"/>
</dbReference>
<keyword evidence="7" id="KW-0175">Coiled coil</keyword>
<keyword evidence="11" id="KW-1185">Reference proteome</keyword>
<keyword evidence="4" id="KW-0010">Activator</keyword>
<dbReference type="InterPro" id="IPR004827">
    <property type="entry name" value="bZIP"/>
</dbReference>
<dbReference type="InterPro" id="IPR008917">
    <property type="entry name" value="TF_DNA-bd_sf"/>
</dbReference>
<evidence type="ECO:0000256" key="6">
    <source>
        <dbReference type="ARBA" id="ARBA00023242"/>
    </source>
</evidence>
<dbReference type="Gene3D" id="1.10.880.10">
    <property type="entry name" value="Transcription factor, Skn-1-like, DNA-binding domain"/>
    <property type="match status" value="1"/>
</dbReference>
<organism evidence="10 11">
    <name type="scientific">Pleurodeles waltl</name>
    <name type="common">Iberian ribbed newt</name>
    <dbReference type="NCBI Taxonomy" id="8319"/>
    <lineage>
        <taxon>Eukaryota</taxon>
        <taxon>Metazoa</taxon>
        <taxon>Chordata</taxon>
        <taxon>Craniata</taxon>
        <taxon>Vertebrata</taxon>
        <taxon>Euteleostomi</taxon>
        <taxon>Amphibia</taxon>
        <taxon>Batrachia</taxon>
        <taxon>Caudata</taxon>
        <taxon>Salamandroidea</taxon>
        <taxon>Salamandridae</taxon>
        <taxon>Pleurodelinae</taxon>
        <taxon>Pleurodeles</taxon>
    </lineage>
</organism>
<evidence type="ECO:0000256" key="8">
    <source>
        <dbReference type="SAM" id="MobiDB-lite"/>
    </source>
</evidence>
<dbReference type="GO" id="GO:0005634">
    <property type="term" value="C:nucleus"/>
    <property type="evidence" value="ECO:0007669"/>
    <property type="project" value="UniProtKB-ARBA"/>
</dbReference>
<dbReference type="PANTHER" id="PTHR24411">
    <property type="entry name" value="NUCLEAR FACTOR ERYTHROID 2-RELATED FACTOR"/>
    <property type="match status" value="1"/>
</dbReference>
<dbReference type="SUPFAM" id="SSF47454">
    <property type="entry name" value="A DNA-binding domain in eukaryotic transcription factors"/>
    <property type="match status" value="1"/>
</dbReference>
<protein>
    <recommendedName>
        <fullName evidence="9">BZIP domain-containing protein</fullName>
    </recommendedName>
</protein>
<evidence type="ECO:0000256" key="2">
    <source>
        <dbReference type="ARBA" id="ARBA00023015"/>
    </source>
</evidence>
<dbReference type="CDD" id="cd14720">
    <property type="entry name" value="bZIP_NFE2-like"/>
    <property type="match status" value="1"/>
</dbReference>
<dbReference type="PANTHER" id="PTHR24411:SF26">
    <property type="entry name" value="TRANSCRIPTION FACTOR NF-E2 45 KDA SUBUNIT"/>
    <property type="match status" value="1"/>
</dbReference>
<evidence type="ECO:0000256" key="5">
    <source>
        <dbReference type="ARBA" id="ARBA00023163"/>
    </source>
</evidence>
<sequence length="554" mass="63064">MIYNTVDTCVDRIYHKFQERCKHVRKKRKAHVLCGDYPTSEASYANSAITRRKALLRRNQPHLLAKEGGTGATVYFPYLKGKKLHGIFWLKFGFYCSCPEQNFNHIDPAPSPAPQTRLGEQSGQGKMPPCPPQQGRTRVTLLTQLTGGQGPQREMELAWQEIMSITELQGLNMQNEYTYNTEGCNNMLSGTLTQMLPVSNYELSQPITENSLPNCSQNTLGYERHYTELLETPCQRLGPGGMATNEFPYGTTSYTSMLMSSPIHPGSPTSIIQANNKNLIFSGLLNSPLFDPTHIVDAGLMDNQNCKTHEDFESDSGLSLNYSDAESMEGTEQGQIHPDYVELYPHNYHSSQEQYCALPSMETMTFSQAYTHTSEAGPCCDMQDIQCQDSCAKNKQPSPIEMTCTRDERRALTMKIPFSIEKIINLPVDDFNELLSKYQLNDTQLALIRDIRRRGKNKVAAQNCRKRKLENIVHLEKDLDDLKEDKEKLLRKRSEFNMSVSIMRKKLKDLYMEVFRMLKDEDGHPYSPDEYSLQQTMDGSVFLVPQNNNQEDAD</sequence>
<name>A0AAV7S430_PLEWA</name>
<evidence type="ECO:0000313" key="11">
    <source>
        <dbReference type="Proteomes" id="UP001066276"/>
    </source>
</evidence>
<evidence type="ECO:0000256" key="1">
    <source>
        <dbReference type="ARBA" id="ARBA00008157"/>
    </source>
</evidence>
<dbReference type="InterPro" id="IPR004826">
    <property type="entry name" value="bZIP_Maf"/>
</dbReference>
<evidence type="ECO:0000256" key="4">
    <source>
        <dbReference type="ARBA" id="ARBA00023159"/>
    </source>
</evidence>
<proteinExistence type="inferred from homology"/>
<evidence type="ECO:0000259" key="9">
    <source>
        <dbReference type="PROSITE" id="PS50217"/>
    </source>
</evidence>
<keyword evidence="3" id="KW-0238">DNA-binding</keyword>
<dbReference type="GO" id="GO:0000981">
    <property type="term" value="F:DNA-binding transcription factor activity, RNA polymerase II-specific"/>
    <property type="evidence" value="ECO:0007669"/>
    <property type="project" value="TreeGrafter"/>
</dbReference>
<dbReference type="AlphaFoldDB" id="A0AAV7S430"/>
<dbReference type="FunFam" id="1.10.880.10:FF:000001">
    <property type="entry name" value="Nuclear factor erythroid 2-related factor 2"/>
    <property type="match status" value="1"/>
</dbReference>
<reference evidence="10" key="1">
    <citation type="journal article" date="2022" name="bioRxiv">
        <title>Sequencing and chromosome-scale assembly of the giantPleurodeles waltlgenome.</title>
        <authorList>
            <person name="Brown T."/>
            <person name="Elewa A."/>
            <person name="Iarovenko S."/>
            <person name="Subramanian E."/>
            <person name="Araus A.J."/>
            <person name="Petzold A."/>
            <person name="Susuki M."/>
            <person name="Suzuki K.-i.T."/>
            <person name="Hayashi T."/>
            <person name="Toyoda A."/>
            <person name="Oliveira C."/>
            <person name="Osipova E."/>
            <person name="Leigh N.D."/>
            <person name="Simon A."/>
            <person name="Yun M.H."/>
        </authorList>
    </citation>
    <scope>NUCLEOTIDE SEQUENCE</scope>
    <source>
        <strain evidence="10">20211129_DDA</strain>
        <tissue evidence="10">Liver</tissue>
    </source>
</reference>
<dbReference type="InterPro" id="IPR047167">
    <property type="entry name" value="NFE2-like"/>
</dbReference>
<evidence type="ECO:0000256" key="3">
    <source>
        <dbReference type="ARBA" id="ARBA00023125"/>
    </source>
</evidence>
<keyword evidence="2" id="KW-0805">Transcription regulation</keyword>
<feature type="region of interest" description="Disordered" evidence="8">
    <location>
        <begin position="107"/>
        <end position="133"/>
    </location>
</feature>
<feature type="domain" description="BZIP" evidence="9">
    <location>
        <begin position="447"/>
        <end position="510"/>
    </location>
</feature>
<keyword evidence="6" id="KW-0539">Nucleus</keyword>
<dbReference type="PROSITE" id="PS00036">
    <property type="entry name" value="BZIP_BASIC"/>
    <property type="match status" value="1"/>
</dbReference>
<evidence type="ECO:0000313" key="10">
    <source>
        <dbReference type="EMBL" id="KAJ1159756.1"/>
    </source>
</evidence>
<dbReference type="GO" id="GO:0000978">
    <property type="term" value="F:RNA polymerase II cis-regulatory region sequence-specific DNA binding"/>
    <property type="evidence" value="ECO:0007669"/>
    <property type="project" value="InterPro"/>
</dbReference>